<reference evidence="1" key="1">
    <citation type="journal article" date="2015" name="Nature">
        <title>Complex archaea that bridge the gap between prokaryotes and eukaryotes.</title>
        <authorList>
            <person name="Spang A."/>
            <person name="Saw J.H."/>
            <person name="Jorgensen S.L."/>
            <person name="Zaremba-Niedzwiedzka K."/>
            <person name="Martijn J."/>
            <person name="Lind A.E."/>
            <person name="van Eijk R."/>
            <person name="Schleper C."/>
            <person name="Guy L."/>
            <person name="Ettema T.J."/>
        </authorList>
    </citation>
    <scope>NUCLEOTIDE SEQUENCE</scope>
</reference>
<protein>
    <submittedName>
        <fullName evidence="1">Uncharacterized protein</fullName>
    </submittedName>
</protein>
<organism evidence="1">
    <name type="scientific">marine sediment metagenome</name>
    <dbReference type="NCBI Taxonomy" id="412755"/>
    <lineage>
        <taxon>unclassified sequences</taxon>
        <taxon>metagenomes</taxon>
        <taxon>ecological metagenomes</taxon>
    </lineage>
</organism>
<name>A0A0F9AMD8_9ZZZZ</name>
<proteinExistence type="predicted"/>
<sequence>MTRSWAILAGGALVLLAGVVPGCTHSSASYPFERKVVWQVAVAETIVWGPNLIDEKKFLVTSSKTDRAGKEMLAWELRVVVDPNPFAIRPSTRAYVRIIQKSPKRQRYLQSEREFLARLGETLRAMKSAPSP</sequence>
<dbReference type="EMBL" id="LAZR01053936">
    <property type="protein sequence ID" value="KKK79639.1"/>
    <property type="molecule type" value="Genomic_DNA"/>
</dbReference>
<gene>
    <name evidence="1" type="ORF">LCGC14_2831480</name>
</gene>
<comment type="caution">
    <text evidence="1">The sequence shown here is derived from an EMBL/GenBank/DDBJ whole genome shotgun (WGS) entry which is preliminary data.</text>
</comment>
<evidence type="ECO:0000313" key="1">
    <source>
        <dbReference type="EMBL" id="KKK79639.1"/>
    </source>
</evidence>
<accession>A0A0F9AMD8</accession>
<dbReference type="AlphaFoldDB" id="A0A0F9AMD8"/>